<dbReference type="GO" id="GO:0000149">
    <property type="term" value="F:SNARE binding"/>
    <property type="evidence" value="ECO:0007669"/>
    <property type="project" value="TreeGrafter"/>
</dbReference>
<keyword evidence="8" id="KW-1185">Reference proteome</keyword>
<dbReference type="GO" id="GO:0005829">
    <property type="term" value="C:cytosol"/>
    <property type="evidence" value="ECO:0007669"/>
    <property type="project" value="GOC"/>
</dbReference>
<accession>A0AAE0SV81</accession>
<dbReference type="InterPro" id="IPR019514">
    <property type="entry name" value="Syndetin_C"/>
</dbReference>
<dbReference type="InterPro" id="IPR040047">
    <property type="entry name" value="VPS50"/>
</dbReference>
<feature type="domain" description="Syndetin C-terminal" evidence="5">
    <location>
        <begin position="708"/>
        <end position="940"/>
    </location>
</feature>
<comment type="caution">
    <text evidence="7">The sequence shown here is derived from an EMBL/GenBank/DDBJ whole genome shotgun (WGS) entry which is preliminary data.</text>
</comment>
<dbReference type="AlphaFoldDB" id="A0AAE0SV81"/>
<evidence type="ECO:0000313" key="7">
    <source>
        <dbReference type="EMBL" id="KAK3598790.1"/>
    </source>
</evidence>
<gene>
    <name evidence="7" type="ORF">CHS0354_020900</name>
</gene>
<reference evidence="7" key="2">
    <citation type="journal article" date="2021" name="Genome Biol. Evol.">
        <title>Developing a high-quality reference genome for a parasitic bivalve with doubly uniparental inheritance (Bivalvia: Unionida).</title>
        <authorList>
            <person name="Smith C.H."/>
        </authorList>
    </citation>
    <scope>NUCLEOTIDE SEQUENCE</scope>
    <source>
        <strain evidence="7">CHS0354</strain>
        <tissue evidence="7">Mantle</tissue>
    </source>
</reference>
<dbReference type="GO" id="GO:0042147">
    <property type="term" value="P:retrograde transport, endosome to Golgi"/>
    <property type="evidence" value="ECO:0007669"/>
    <property type="project" value="InterPro"/>
</dbReference>
<feature type="region of interest" description="Disordered" evidence="4">
    <location>
        <begin position="1"/>
        <end position="48"/>
    </location>
</feature>
<evidence type="ECO:0000256" key="4">
    <source>
        <dbReference type="SAM" id="MobiDB-lite"/>
    </source>
</evidence>
<keyword evidence="3" id="KW-0175">Coiled coil</keyword>
<feature type="compositionally biased region" description="Basic residues" evidence="4">
    <location>
        <begin position="1"/>
        <end position="11"/>
    </location>
</feature>
<organism evidence="7 8">
    <name type="scientific">Potamilus streckersoni</name>
    <dbReference type="NCBI Taxonomy" id="2493646"/>
    <lineage>
        <taxon>Eukaryota</taxon>
        <taxon>Metazoa</taxon>
        <taxon>Spiralia</taxon>
        <taxon>Lophotrochozoa</taxon>
        <taxon>Mollusca</taxon>
        <taxon>Bivalvia</taxon>
        <taxon>Autobranchia</taxon>
        <taxon>Heteroconchia</taxon>
        <taxon>Palaeoheterodonta</taxon>
        <taxon>Unionida</taxon>
        <taxon>Unionoidea</taxon>
        <taxon>Unionidae</taxon>
        <taxon>Ambleminae</taxon>
        <taxon>Lampsilini</taxon>
        <taxon>Potamilus</taxon>
    </lineage>
</organism>
<dbReference type="GO" id="GO:0032456">
    <property type="term" value="P:endocytic recycling"/>
    <property type="evidence" value="ECO:0007669"/>
    <property type="project" value="InterPro"/>
</dbReference>
<feature type="domain" description="Vacuolar protein sorting-associated protein 54 N-terminal" evidence="6">
    <location>
        <begin position="54"/>
        <end position="345"/>
    </location>
</feature>
<evidence type="ECO:0000259" key="6">
    <source>
        <dbReference type="Pfam" id="PF10475"/>
    </source>
</evidence>
<evidence type="ECO:0000259" key="5">
    <source>
        <dbReference type="Pfam" id="PF10474"/>
    </source>
</evidence>
<keyword evidence="1" id="KW-0813">Transport</keyword>
<dbReference type="PANTHER" id="PTHR13258:SF0">
    <property type="entry name" value="SYNDETIN"/>
    <property type="match status" value="1"/>
</dbReference>
<protein>
    <recommendedName>
        <fullName evidence="9">Syndetin</fullName>
    </recommendedName>
</protein>
<dbReference type="PANTHER" id="PTHR13258">
    <property type="entry name" value="SYNDETIN"/>
    <property type="match status" value="1"/>
</dbReference>
<sequence>MDLKKKLKSLIHKQDSQQSPVEEKISHEDFQREPSFTKFNQQQASNPEEEQEVIDSIGEVYFKDETHDTSLLELEKLPEKLELEQINNDRIRLRRQLQCVSKRVSELVLQNHPAYAGELQRVMELQKTLQLGSVICADARRQLSVARESFTTASLGLLANYRKRQLLKGLLKSLHTIKTLQRTDMRLREMMEEGDYCGAIQLCLECQKAAATFRHYKCISELSSKLQDTLDMLEEQLDVALSKICTNFDVNHYEKVQTAYKLLGKTQTAMDQLHMHFASAIHNTAFQIVLGYVELCSGTKETNFQKKQYADLCKYVTIESFTPCLIDLCKALWGVMRSYHKTMKWHGAHDIQTDSTDSDGSRSVELSFDKRYIKQKLENGLIRIWQDVQQKVRTYILGIDLSEFKLDEFIQFLDLVNRMIEIGDEFCQSKSEGLQESLKQQSLNYFKNLHRAKMDELRMFLENEGWEMCPVKSNFHIANLVEFRFMRHLNKDILALNHTDNSIDTNDTSFKERGGYFQDVLGCSPFEIHVDQDENEDVFAGVGDIEEVERESDSDSDIPDELKHDYIDEITGETHSRPGRRRITRSRSFHKNVSLVTNTSLNICRVIGKYMQMMRLLQPIAFDVLTSLAQLFDFYMYTVYIFFGYDLHSMDGLAINNRLKTTLLRIQTSLIVEVPVPSLTESISQDNKDRIPQPHLSPIIDLHNASRLYGLAERIVAVESLVFLAQQLEFLEPHLETMIPSTKKAFLQQFYSQTVKMATELRKPVYWAVSSHIIHYESILQSMATVKWDVKEIMSQHNPYVDILMKNFADFQIRLSELSRHLPITRAAYEILWDHCIRQANRTFVEGYANAKKCTNEGRALMQLDFQQYLRSMEKLVDIRPIPDREYVETYIKAYYLPENQLESWLQEHREYTYRQLLALVGSVDHINKKARQKLCNMLEDAEKNKR</sequence>
<evidence type="ECO:0008006" key="9">
    <source>
        <dbReference type="Google" id="ProtNLM"/>
    </source>
</evidence>
<evidence type="ECO:0000313" key="8">
    <source>
        <dbReference type="Proteomes" id="UP001195483"/>
    </source>
</evidence>
<dbReference type="GO" id="GO:0015031">
    <property type="term" value="P:protein transport"/>
    <property type="evidence" value="ECO:0007669"/>
    <property type="project" value="UniProtKB-KW"/>
</dbReference>
<reference evidence="7" key="3">
    <citation type="submission" date="2023-05" db="EMBL/GenBank/DDBJ databases">
        <authorList>
            <person name="Smith C.H."/>
        </authorList>
    </citation>
    <scope>NUCLEOTIDE SEQUENCE</scope>
    <source>
        <strain evidence="7">CHS0354</strain>
        <tissue evidence="7">Mantle</tissue>
    </source>
</reference>
<feature type="compositionally biased region" description="Polar residues" evidence="4">
    <location>
        <begin position="37"/>
        <end position="46"/>
    </location>
</feature>
<proteinExistence type="predicted"/>
<keyword evidence="2" id="KW-0653">Protein transport</keyword>
<dbReference type="Pfam" id="PF10475">
    <property type="entry name" value="Vps54_N"/>
    <property type="match status" value="1"/>
</dbReference>
<evidence type="ECO:0000256" key="2">
    <source>
        <dbReference type="ARBA" id="ARBA00022927"/>
    </source>
</evidence>
<dbReference type="GO" id="GO:1990745">
    <property type="term" value="C:EARP complex"/>
    <property type="evidence" value="ECO:0007669"/>
    <property type="project" value="InterPro"/>
</dbReference>
<feature type="compositionally biased region" description="Basic and acidic residues" evidence="4">
    <location>
        <begin position="21"/>
        <end position="32"/>
    </location>
</feature>
<dbReference type="InterPro" id="IPR019515">
    <property type="entry name" value="VPS54_N"/>
</dbReference>
<reference evidence="7" key="1">
    <citation type="journal article" date="2021" name="Genome Biol. Evol.">
        <title>A High-Quality Reference Genome for a Parasitic Bivalve with Doubly Uniparental Inheritance (Bivalvia: Unionida).</title>
        <authorList>
            <person name="Smith C.H."/>
        </authorList>
    </citation>
    <scope>NUCLEOTIDE SEQUENCE</scope>
    <source>
        <strain evidence="7">CHS0354</strain>
    </source>
</reference>
<dbReference type="Pfam" id="PF10474">
    <property type="entry name" value="Syndetin_C"/>
    <property type="match status" value="1"/>
</dbReference>
<dbReference type="EMBL" id="JAEAOA010001278">
    <property type="protein sequence ID" value="KAK3598790.1"/>
    <property type="molecule type" value="Genomic_DNA"/>
</dbReference>
<evidence type="ECO:0000256" key="1">
    <source>
        <dbReference type="ARBA" id="ARBA00022448"/>
    </source>
</evidence>
<name>A0AAE0SV81_9BIVA</name>
<dbReference type="Proteomes" id="UP001195483">
    <property type="component" value="Unassembled WGS sequence"/>
</dbReference>
<evidence type="ECO:0000256" key="3">
    <source>
        <dbReference type="ARBA" id="ARBA00023054"/>
    </source>
</evidence>